<evidence type="ECO:0000256" key="10">
    <source>
        <dbReference type="ARBA" id="ARBA00022777"/>
    </source>
</evidence>
<evidence type="ECO:0000256" key="13">
    <source>
        <dbReference type="ARBA" id="ARBA00023136"/>
    </source>
</evidence>
<proteinExistence type="inferred from homology"/>
<gene>
    <name evidence="20" type="ORF">HannXRQ_Chr16g0522121</name>
    <name evidence="19" type="ORF">HanXRQr2_Chr09g0400591</name>
</gene>
<evidence type="ECO:0000256" key="3">
    <source>
        <dbReference type="ARBA" id="ARBA00010217"/>
    </source>
</evidence>
<dbReference type="Gene3D" id="3.30.200.20">
    <property type="entry name" value="Phosphorylase Kinase, domain 1"/>
    <property type="match status" value="2"/>
</dbReference>
<keyword evidence="21" id="KW-1185">Reference proteome</keyword>
<dbReference type="Gene3D" id="2.60.120.430">
    <property type="entry name" value="Galactose-binding lectin"/>
    <property type="match status" value="2"/>
</dbReference>
<dbReference type="GO" id="GO:0004674">
    <property type="term" value="F:protein serine/threonine kinase activity"/>
    <property type="evidence" value="ECO:0007669"/>
    <property type="project" value="UniProtKB-KW"/>
</dbReference>
<evidence type="ECO:0000256" key="7">
    <source>
        <dbReference type="ARBA" id="ARBA00022692"/>
    </source>
</evidence>
<dbReference type="OMA" id="HNENSHR"/>
<keyword evidence="4" id="KW-1003">Cell membrane</keyword>
<comment type="subcellular location">
    <subcellularLocation>
        <location evidence="1">Cell membrane</location>
        <topology evidence="1">Single-pass type I membrane protein</topology>
    </subcellularLocation>
</comment>
<reference evidence="19" key="3">
    <citation type="submission" date="2020-06" db="EMBL/GenBank/DDBJ databases">
        <title>Helianthus annuus Genome sequencing and assembly Release 2.</title>
        <authorList>
            <person name="Gouzy J."/>
            <person name="Langlade N."/>
            <person name="Munos S."/>
        </authorList>
    </citation>
    <scope>NUCLEOTIDE SEQUENCE</scope>
    <source>
        <tissue evidence="19">Leaves</tissue>
    </source>
</reference>
<feature type="domain" description="Protein kinase" evidence="18">
    <location>
        <begin position="878"/>
        <end position="1164"/>
    </location>
</feature>
<organism evidence="20 21">
    <name type="scientific">Helianthus annuus</name>
    <name type="common">Common sunflower</name>
    <dbReference type="NCBI Taxonomy" id="4232"/>
    <lineage>
        <taxon>Eukaryota</taxon>
        <taxon>Viridiplantae</taxon>
        <taxon>Streptophyta</taxon>
        <taxon>Embryophyta</taxon>
        <taxon>Tracheophyta</taxon>
        <taxon>Spermatophyta</taxon>
        <taxon>Magnoliopsida</taxon>
        <taxon>eudicotyledons</taxon>
        <taxon>Gunneridae</taxon>
        <taxon>Pentapetalae</taxon>
        <taxon>asterids</taxon>
        <taxon>campanulids</taxon>
        <taxon>Asterales</taxon>
        <taxon>Asteraceae</taxon>
        <taxon>Asteroideae</taxon>
        <taxon>Heliantheae alliance</taxon>
        <taxon>Heliantheae</taxon>
        <taxon>Helianthus</taxon>
    </lineage>
</organism>
<dbReference type="PROSITE" id="PS00108">
    <property type="entry name" value="PROTEIN_KINASE_ST"/>
    <property type="match status" value="1"/>
</dbReference>
<dbReference type="GO" id="GO:0005524">
    <property type="term" value="F:ATP binding"/>
    <property type="evidence" value="ECO:0007669"/>
    <property type="project" value="UniProtKB-UniRule"/>
</dbReference>
<dbReference type="GO" id="GO:0004714">
    <property type="term" value="F:transmembrane receptor protein tyrosine kinase activity"/>
    <property type="evidence" value="ECO:0007669"/>
    <property type="project" value="InterPro"/>
</dbReference>
<dbReference type="FunFam" id="1.10.510.10:FF:000240">
    <property type="entry name" value="Lectin-domain containing receptor kinase A4.3"/>
    <property type="match status" value="1"/>
</dbReference>
<dbReference type="InterPro" id="IPR000719">
    <property type="entry name" value="Prot_kinase_dom"/>
</dbReference>
<dbReference type="Proteomes" id="UP000215914">
    <property type="component" value="Chromosome 16"/>
</dbReference>
<sequence length="1176" mass="131602">MCLNSLFFVFIVHFILSVKGDLPAPYYPIDDIAVNCGSIGNTSALDGREWTGDVGTKFSLSRKQAGGSISSRAVHTSLSGDPVPYLTARASRSPFYYTFKLHPGPKFIRLHFNPASYIGFETSTDFFTVQAGPYKLLHNFSASITARAQGVISFSKEFCVSVEENRELTITISPSNKNAYAFVNGIEIISMPSGLYYTPEGEPGANVVHPQRYKFYIDNNTALETVHRLNIGGSSVSPIEDTGMFRRWSKDSDYLLERNKKLQVYHATSMIKYTKIPTITAPLKVYQTSWSTKSSYIKKTTTFTWKLPVDLGFRYMVRLHFCQHEPEKKTNNGQKEFGILVNNQIAETNVDVTNWGGGFGVAVYKDYVTTMRGDKRNGKSDLVIVIFSISRLVEGTLSGLEVFKLSNPDDSLAGSNPKFELHSSSNWMPKLPAFGTLNAVATKLIFLITTLNIIVYVQRWFWEEKLGKKSIRSPSLSSSSSDDSCRCFSLAEINAATCNFDKSLVIGMGGFATVYKGVIDDGAKTVAIKRMSSRSQEGALEFWMEIQMIWRLRHNHLVSLIGYCDDGTEMILVYEYMPHGTLAEHLFKLGLDDNSSFTPLSWEQRLKICIGAARGLDYLHTGTHHGVIHRDVKTSNILLDEYFVGKISDFGLAKIENTTQMLAKSYVSTNIKGTVGYLDPDYFLSRKLSRKSDVYAFGVVLFEVLCGRPAVDPGLEEDQRSLAIWARQSIREGKLDQIIDPCIRGEISPHCLKVFINLAEKCLENQPKKRPSMANIISGLEFALEQQETAGWSIPEEPVYSGTLSFSNSPRSEQQSASSASKKSLKLKKLRSWRWDLLWNGVKAAKMDSFISVSSSKMYEDGCRRFLLSEIHSATNDFDESLIVGTGDFSIVYKAYIDYGSRVVAMKRFKKFMIENWSKKTDFMSNFCKEIETLSQLRNPNLVPLIGYCYHKSEVILVYEYMANRSLRSHLYETQNREPLTWKQRLNICIDAAQGLDFLQTGGVHTILHNNVNPGNILIDDKWAGKVSDYGLTKAGPLYAVAANLTGILGSCIGYMDPECMFANGGTKPTEKSDVYSLGLVLLEVLCGRKLEDQTVERDQVFLKNWVKSNIVKGAVYKTIDISLKGKIAAESLKEFVKIVEGCLADKSVDRPLMSEVVSSLKVVAQLQEANGLLIK</sequence>
<feature type="chain" id="PRO_5041085729" evidence="17">
    <location>
        <begin position="21"/>
        <end position="1176"/>
    </location>
</feature>
<dbReference type="FunFam" id="3.30.200.20:FF:000039">
    <property type="entry name" value="receptor-like protein kinase FERONIA"/>
    <property type="match status" value="1"/>
</dbReference>
<dbReference type="EMBL" id="CM007905">
    <property type="protein sequence ID" value="OTF92459.1"/>
    <property type="molecule type" value="Genomic_DNA"/>
</dbReference>
<dbReference type="PANTHER" id="PTHR27003">
    <property type="entry name" value="OS07G0166700 PROTEIN"/>
    <property type="match status" value="1"/>
</dbReference>
<keyword evidence="12" id="KW-1133">Transmembrane helix</keyword>
<evidence type="ECO:0000256" key="6">
    <source>
        <dbReference type="ARBA" id="ARBA00022679"/>
    </source>
</evidence>
<dbReference type="PROSITE" id="PS00107">
    <property type="entry name" value="PROTEIN_KINASE_ATP"/>
    <property type="match status" value="2"/>
</dbReference>
<dbReference type="GO" id="GO:0002229">
    <property type="term" value="P:defense response to oomycetes"/>
    <property type="evidence" value="ECO:0007669"/>
    <property type="project" value="UniProtKB-ARBA"/>
</dbReference>
<feature type="signal peptide" evidence="17">
    <location>
        <begin position="1"/>
        <end position="20"/>
    </location>
</feature>
<dbReference type="InParanoid" id="A0A251S1M9"/>
<dbReference type="GO" id="GO:0005886">
    <property type="term" value="C:plasma membrane"/>
    <property type="evidence" value="ECO:0000318"/>
    <property type="project" value="GO_Central"/>
</dbReference>
<dbReference type="SUPFAM" id="SSF56112">
    <property type="entry name" value="Protein kinase-like (PK-like)"/>
    <property type="match status" value="2"/>
</dbReference>
<evidence type="ECO:0000256" key="1">
    <source>
        <dbReference type="ARBA" id="ARBA00004251"/>
    </source>
</evidence>
<dbReference type="GO" id="GO:0004672">
    <property type="term" value="F:protein kinase activity"/>
    <property type="evidence" value="ECO:0000318"/>
    <property type="project" value="GO_Central"/>
</dbReference>
<keyword evidence="14" id="KW-0675">Receptor</keyword>
<evidence type="ECO:0000256" key="9">
    <source>
        <dbReference type="ARBA" id="ARBA00022741"/>
    </source>
</evidence>
<dbReference type="InterPro" id="IPR024788">
    <property type="entry name" value="Malectin-like_Carb-bd_dom"/>
</dbReference>
<feature type="binding site" evidence="16">
    <location>
        <position position="529"/>
    </location>
    <ligand>
        <name>ATP</name>
        <dbReference type="ChEBI" id="CHEBI:30616"/>
    </ligand>
</feature>
<dbReference type="Gene3D" id="1.10.510.10">
    <property type="entry name" value="Transferase(Phosphotransferase) domain 1"/>
    <property type="match status" value="2"/>
</dbReference>
<dbReference type="FunFam" id="2.60.120.430:FF:000007">
    <property type="entry name" value="FERONIA receptor-like kinase"/>
    <property type="match status" value="1"/>
</dbReference>
<dbReference type="InterPro" id="IPR008271">
    <property type="entry name" value="Ser/Thr_kinase_AS"/>
</dbReference>
<dbReference type="PROSITE" id="PS50011">
    <property type="entry name" value="PROTEIN_KINASE_DOM"/>
    <property type="match status" value="2"/>
</dbReference>
<keyword evidence="13" id="KW-0472">Membrane</keyword>
<feature type="domain" description="Protein kinase" evidence="18">
    <location>
        <begin position="500"/>
        <end position="783"/>
    </location>
</feature>
<evidence type="ECO:0000256" key="15">
    <source>
        <dbReference type="ARBA" id="ARBA00023180"/>
    </source>
</evidence>
<name>A0A251S1M9_HELAN</name>
<dbReference type="InterPro" id="IPR045272">
    <property type="entry name" value="ANXUR1/2-like"/>
</dbReference>
<dbReference type="AlphaFoldDB" id="A0A251S1M9"/>
<comment type="similarity">
    <text evidence="2">In the N-terminal section; belongs to the leguminous lectin family.</text>
</comment>
<keyword evidence="5" id="KW-0723">Serine/threonine-protein kinase</keyword>
<dbReference type="PANTHER" id="PTHR27003:SF331">
    <property type="entry name" value="SERINE_THREONINE_DUAL SPECIFICITY PROTEIN KINASE, CATALYTIC DOMAIN-CONTAINING PROTEIN-RELATED"/>
    <property type="match status" value="1"/>
</dbReference>
<reference evidence="20" key="2">
    <citation type="submission" date="2017-02" db="EMBL/GenBank/DDBJ databases">
        <title>Sunflower complete genome.</title>
        <authorList>
            <person name="Langlade N."/>
            <person name="Munos S."/>
        </authorList>
    </citation>
    <scope>NUCLEOTIDE SEQUENCE [LARGE SCALE GENOMIC DNA]</scope>
    <source>
        <tissue evidence="20">Leaves</tissue>
    </source>
</reference>
<evidence type="ECO:0000256" key="8">
    <source>
        <dbReference type="ARBA" id="ARBA00022729"/>
    </source>
</evidence>
<accession>A0A251S1M9</accession>
<dbReference type="EMBL" id="MNCJ02000324">
    <property type="protein sequence ID" value="KAF5791953.1"/>
    <property type="molecule type" value="Genomic_DNA"/>
</dbReference>
<dbReference type="InterPro" id="IPR001245">
    <property type="entry name" value="Ser-Thr/Tyr_kinase_cat_dom"/>
</dbReference>
<evidence type="ECO:0000313" key="19">
    <source>
        <dbReference type="EMBL" id="KAF5791953.1"/>
    </source>
</evidence>
<keyword evidence="9 16" id="KW-0547">Nucleotide-binding</keyword>
<evidence type="ECO:0000256" key="12">
    <source>
        <dbReference type="ARBA" id="ARBA00022989"/>
    </source>
</evidence>
<evidence type="ECO:0000256" key="17">
    <source>
        <dbReference type="SAM" id="SignalP"/>
    </source>
</evidence>
<feature type="binding site" evidence="16">
    <location>
        <position position="907"/>
    </location>
    <ligand>
        <name>ATP</name>
        <dbReference type="ChEBI" id="CHEBI:30616"/>
    </ligand>
</feature>
<dbReference type="Pfam" id="PF00069">
    <property type="entry name" value="Pkinase"/>
    <property type="match status" value="1"/>
</dbReference>
<evidence type="ECO:0000256" key="11">
    <source>
        <dbReference type="ARBA" id="ARBA00022840"/>
    </source>
</evidence>
<protein>
    <submittedName>
        <fullName evidence="20">Putative serine/threonine/dual specificity protein kinase, catalytic domain-containing protein</fullName>
    </submittedName>
</protein>
<evidence type="ECO:0000313" key="20">
    <source>
        <dbReference type="EMBL" id="OTF92459.1"/>
    </source>
</evidence>
<keyword evidence="8 17" id="KW-0732">Signal</keyword>
<dbReference type="CDD" id="cd14066">
    <property type="entry name" value="STKc_IRAK"/>
    <property type="match status" value="1"/>
</dbReference>
<dbReference type="InterPro" id="IPR011009">
    <property type="entry name" value="Kinase-like_dom_sf"/>
</dbReference>
<evidence type="ECO:0000256" key="2">
    <source>
        <dbReference type="ARBA" id="ARBA00008536"/>
    </source>
</evidence>
<dbReference type="InterPro" id="IPR017441">
    <property type="entry name" value="Protein_kinase_ATP_BS"/>
</dbReference>
<evidence type="ECO:0000256" key="5">
    <source>
        <dbReference type="ARBA" id="ARBA00022527"/>
    </source>
</evidence>
<evidence type="ECO:0000313" key="21">
    <source>
        <dbReference type="Proteomes" id="UP000215914"/>
    </source>
</evidence>
<evidence type="ECO:0000256" key="14">
    <source>
        <dbReference type="ARBA" id="ARBA00023170"/>
    </source>
</evidence>
<keyword evidence="10 20" id="KW-0418">Kinase</keyword>
<dbReference type="Gramene" id="mRNA:HanXRQr2_Chr09g0400591">
    <property type="protein sequence ID" value="CDS:HanXRQr2_Chr09g0400591.1"/>
    <property type="gene ID" value="HanXRQr2_Chr09g0400591"/>
</dbReference>
<dbReference type="OrthoDB" id="1720310at2759"/>
<keyword evidence="15" id="KW-0325">Glycoprotein</keyword>
<dbReference type="FunFam" id="2.60.120.430:FF:000003">
    <property type="entry name" value="FERONIA receptor-like kinase"/>
    <property type="match status" value="1"/>
</dbReference>
<keyword evidence="7" id="KW-0812">Transmembrane</keyword>
<dbReference type="Pfam" id="PF12819">
    <property type="entry name" value="Malectin_like"/>
    <property type="match status" value="1"/>
</dbReference>
<keyword evidence="11 16" id="KW-0067">ATP-binding</keyword>
<dbReference type="Pfam" id="PF07714">
    <property type="entry name" value="PK_Tyr_Ser-Thr"/>
    <property type="match status" value="1"/>
</dbReference>
<evidence type="ECO:0000256" key="4">
    <source>
        <dbReference type="ARBA" id="ARBA00022475"/>
    </source>
</evidence>
<comment type="similarity">
    <text evidence="3">In the C-terminal section; belongs to the protein kinase superfamily. Ser/Thr protein kinase family.</text>
</comment>
<evidence type="ECO:0000259" key="18">
    <source>
        <dbReference type="PROSITE" id="PS50011"/>
    </source>
</evidence>
<keyword evidence="6 19" id="KW-0808">Transferase</keyword>
<reference evidence="19 21" key="1">
    <citation type="journal article" date="2017" name="Nature">
        <title>The sunflower genome provides insights into oil metabolism, flowering and Asterid evolution.</title>
        <authorList>
            <person name="Badouin H."/>
            <person name="Gouzy J."/>
            <person name="Grassa C.J."/>
            <person name="Murat F."/>
            <person name="Staton S.E."/>
            <person name="Cottret L."/>
            <person name="Lelandais-Briere C."/>
            <person name="Owens G.L."/>
            <person name="Carrere S."/>
            <person name="Mayjonade B."/>
            <person name="Legrand L."/>
            <person name="Gill N."/>
            <person name="Kane N.C."/>
            <person name="Bowers J.E."/>
            <person name="Hubner S."/>
            <person name="Bellec A."/>
            <person name="Berard A."/>
            <person name="Berges H."/>
            <person name="Blanchet N."/>
            <person name="Boniface M.C."/>
            <person name="Brunel D."/>
            <person name="Catrice O."/>
            <person name="Chaidir N."/>
            <person name="Claudel C."/>
            <person name="Donnadieu C."/>
            <person name="Faraut T."/>
            <person name="Fievet G."/>
            <person name="Helmstetter N."/>
            <person name="King M."/>
            <person name="Knapp S.J."/>
            <person name="Lai Z."/>
            <person name="Le Paslier M.C."/>
            <person name="Lippi Y."/>
            <person name="Lorenzon L."/>
            <person name="Mandel J.R."/>
            <person name="Marage G."/>
            <person name="Marchand G."/>
            <person name="Marquand E."/>
            <person name="Bret-Mestries E."/>
            <person name="Morien E."/>
            <person name="Nambeesan S."/>
            <person name="Nguyen T."/>
            <person name="Pegot-Espagnet P."/>
            <person name="Pouilly N."/>
            <person name="Raftis F."/>
            <person name="Sallet E."/>
            <person name="Schiex T."/>
            <person name="Thomas J."/>
            <person name="Vandecasteele C."/>
            <person name="Vares D."/>
            <person name="Vear F."/>
            <person name="Vautrin S."/>
            <person name="Crespi M."/>
            <person name="Mangin B."/>
            <person name="Burke J.M."/>
            <person name="Salse J."/>
            <person name="Munos S."/>
            <person name="Vincourt P."/>
            <person name="Rieseberg L.H."/>
            <person name="Langlade N.B."/>
        </authorList>
    </citation>
    <scope>NUCLEOTIDE SEQUENCE [LARGE SCALE GENOMIC DNA]</scope>
    <source>
        <strain evidence="21">cv. SF193</strain>
        <tissue evidence="19">Leaves</tissue>
    </source>
</reference>
<evidence type="ECO:0000256" key="16">
    <source>
        <dbReference type="PROSITE-ProRule" id="PRU10141"/>
    </source>
</evidence>
<dbReference type="SMART" id="SM00220">
    <property type="entry name" value="S_TKc"/>
    <property type="match status" value="2"/>
</dbReference>